<feature type="binding site" evidence="6">
    <location>
        <position position="70"/>
    </location>
    <ligand>
        <name>ATP</name>
        <dbReference type="ChEBI" id="CHEBI:30616"/>
    </ligand>
</feature>
<evidence type="ECO:0000256" key="2">
    <source>
        <dbReference type="ARBA" id="ARBA00022679"/>
    </source>
</evidence>
<feature type="signal peptide" evidence="8">
    <location>
        <begin position="1"/>
        <end position="27"/>
    </location>
</feature>
<sequence length="263" mass="29559">MLQNRIFRAIRLSVVKLLLITCNVLTGQILNSGSSPYTILEFVGEGRFGKVAKCLKKSTMDTVAVKIIKKDAFFIRDTEKELAMLKMVSDLNPDHANIIKFFERFEYMGHTCLVFEMLDCHLFDLLIGRNWEPMSLSEIRSVAKQLLVALDALKRLGILHTDIKPDNIMCVNKQDCPLRVKLIDFGLAQVVSSVHPGMKIQPKGYRAPEAALGLPFTEAIDVWSVGCVLVEPSGFFFGALACDESFKVTLTDSLIFSLRFFFV</sequence>
<organism evidence="10 11">
    <name type="scientific">Hippocampus comes</name>
    <name type="common">Tiger tail seahorse</name>
    <dbReference type="NCBI Taxonomy" id="109280"/>
    <lineage>
        <taxon>Eukaryota</taxon>
        <taxon>Metazoa</taxon>
        <taxon>Chordata</taxon>
        <taxon>Craniata</taxon>
        <taxon>Vertebrata</taxon>
        <taxon>Euteleostomi</taxon>
        <taxon>Actinopterygii</taxon>
        <taxon>Neopterygii</taxon>
        <taxon>Teleostei</taxon>
        <taxon>Neoteleostei</taxon>
        <taxon>Acanthomorphata</taxon>
        <taxon>Syngnathiaria</taxon>
        <taxon>Syngnathiformes</taxon>
        <taxon>Syngnathoidei</taxon>
        <taxon>Syngnathidae</taxon>
        <taxon>Hippocampus</taxon>
    </lineage>
</organism>
<dbReference type="SMART" id="SM00220">
    <property type="entry name" value="S_TKc"/>
    <property type="match status" value="1"/>
</dbReference>
<feature type="domain" description="Protein kinase" evidence="9">
    <location>
        <begin position="37"/>
        <end position="263"/>
    </location>
</feature>
<proteinExistence type="inferred from homology"/>
<evidence type="ECO:0000313" key="11">
    <source>
        <dbReference type="Proteomes" id="UP000264820"/>
    </source>
</evidence>
<dbReference type="Ensembl" id="ENSHCOT00000019775.1">
    <property type="protein sequence ID" value="ENSHCOP00000025518.1"/>
    <property type="gene ID" value="ENSHCOG00000015728.1"/>
</dbReference>
<dbReference type="InterPro" id="IPR008271">
    <property type="entry name" value="Ser/Thr_kinase_AS"/>
</dbReference>
<evidence type="ECO:0000259" key="9">
    <source>
        <dbReference type="PROSITE" id="PS50011"/>
    </source>
</evidence>
<dbReference type="InterPro" id="IPR017441">
    <property type="entry name" value="Protein_kinase_ATP_BS"/>
</dbReference>
<dbReference type="InterPro" id="IPR000719">
    <property type="entry name" value="Prot_kinase_dom"/>
</dbReference>
<reference evidence="10" key="1">
    <citation type="submission" date="2025-08" db="UniProtKB">
        <authorList>
            <consortium name="Ensembl"/>
        </authorList>
    </citation>
    <scope>IDENTIFICATION</scope>
</reference>
<dbReference type="Proteomes" id="UP000264820">
    <property type="component" value="Unplaced"/>
</dbReference>
<feature type="chain" id="PRO_5018561322" description="Protein kinase domain-containing protein" evidence="8">
    <location>
        <begin position="28"/>
        <end position="263"/>
    </location>
</feature>
<dbReference type="GO" id="GO:0003714">
    <property type="term" value="F:transcription corepressor activity"/>
    <property type="evidence" value="ECO:0007669"/>
    <property type="project" value="TreeGrafter"/>
</dbReference>
<dbReference type="SUPFAM" id="SSF56112">
    <property type="entry name" value="Protein kinase-like (PK-like)"/>
    <property type="match status" value="1"/>
</dbReference>
<comment type="similarity">
    <text evidence="7">Belongs to the protein kinase superfamily.</text>
</comment>
<keyword evidence="1 7" id="KW-0723">Serine/threonine-protein kinase</keyword>
<evidence type="ECO:0000256" key="1">
    <source>
        <dbReference type="ARBA" id="ARBA00022527"/>
    </source>
</evidence>
<dbReference type="GeneTree" id="ENSGT00940000155356"/>
<dbReference type="GO" id="GO:0007224">
    <property type="term" value="P:smoothened signaling pathway"/>
    <property type="evidence" value="ECO:0007669"/>
    <property type="project" value="TreeGrafter"/>
</dbReference>
<evidence type="ECO:0000256" key="5">
    <source>
        <dbReference type="ARBA" id="ARBA00022840"/>
    </source>
</evidence>
<evidence type="ECO:0000313" key="10">
    <source>
        <dbReference type="Ensembl" id="ENSHCOP00000025518.1"/>
    </source>
</evidence>
<evidence type="ECO:0000256" key="8">
    <source>
        <dbReference type="SAM" id="SignalP"/>
    </source>
</evidence>
<dbReference type="GO" id="GO:0016605">
    <property type="term" value="C:PML body"/>
    <property type="evidence" value="ECO:0007669"/>
    <property type="project" value="TreeGrafter"/>
</dbReference>
<evidence type="ECO:0000256" key="6">
    <source>
        <dbReference type="PROSITE-ProRule" id="PRU10141"/>
    </source>
</evidence>
<dbReference type="GO" id="GO:0046332">
    <property type="term" value="F:SMAD binding"/>
    <property type="evidence" value="ECO:0007669"/>
    <property type="project" value="TreeGrafter"/>
</dbReference>
<dbReference type="GO" id="GO:0005524">
    <property type="term" value="F:ATP binding"/>
    <property type="evidence" value="ECO:0007669"/>
    <property type="project" value="UniProtKB-UniRule"/>
</dbReference>
<keyword evidence="2" id="KW-0808">Transferase</keyword>
<name>A0A3Q2ZGT0_HIPCM</name>
<evidence type="ECO:0000256" key="7">
    <source>
        <dbReference type="RuleBase" id="RU000304"/>
    </source>
</evidence>
<dbReference type="GO" id="GO:0004713">
    <property type="term" value="F:protein tyrosine kinase activity"/>
    <property type="evidence" value="ECO:0007669"/>
    <property type="project" value="TreeGrafter"/>
</dbReference>
<evidence type="ECO:0000256" key="4">
    <source>
        <dbReference type="ARBA" id="ARBA00022777"/>
    </source>
</evidence>
<dbReference type="GO" id="GO:0042771">
    <property type="term" value="P:intrinsic apoptotic signaling pathway in response to DNA damage by p53 class mediator"/>
    <property type="evidence" value="ECO:0007669"/>
    <property type="project" value="TreeGrafter"/>
</dbReference>
<dbReference type="Gene3D" id="3.30.200.20">
    <property type="entry name" value="Phosphorylase Kinase, domain 1"/>
    <property type="match status" value="1"/>
</dbReference>
<dbReference type="OMA" id="NTHYLIM"/>
<dbReference type="STRING" id="109280.ENSHCOP00000025518"/>
<dbReference type="InterPro" id="IPR011009">
    <property type="entry name" value="Kinase-like_dom_sf"/>
</dbReference>
<dbReference type="Pfam" id="PF00069">
    <property type="entry name" value="Pkinase"/>
    <property type="match status" value="1"/>
</dbReference>
<dbReference type="InterPro" id="IPR050494">
    <property type="entry name" value="Ser_Thr_dual-spec_kinase"/>
</dbReference>
<dbReference type="AlphaFoldDB" id="A0A3Q2ZGT0"/>
<keyword evidence="3 6" id="KW-0547">Nucleotide-binding</keyword>
<dbReference type="Gene3D" id="1.10.510.10">
    <property type="entry name" value="Transferase(Phosphotransferase) domain 1"/>
    <property type="match status" value="1"/>
</dbReference>
<dbReference type="PANTHER" id="PTHR24058">
    <property type="entry name" value="DUAL SPECIFICITY PROTEIN KINASE"/>
    <property type="match status" value="1"/>
</dbReference>
<evidence type="ECO:0000256" key="3">
    <source>
        <dbReference type="ARBA" id="ARBA00022741"/>
    </source>
</evidence>
<keyword evidence="4" id="KW-0418">Kinase</keyword>
<dbReference type="PROSITE" id="PS50011">
    <property type="entry name" value="PROTEIN_KINASE_DOM"/>
    <property type="match status" value="1"/>
</dbReference>
<accession>A0A3Q2ZGT0</accession>
<dbReference type="GO" id="GO:0045944">
    <property type="term" value="P:positive regulation of transcription by RNA polymerase II"/>
    <property type="evidence" value="ECO:0007669"/>
    <property type="project" value="TreeGrafter"/>
</dbReference>
<keyword evidence="5 6" id="KW-0067">ATP-binding</keyword>
<dbReference type="PANTHER" id="PTHR24058:SF53">
    <property type="entry name" value="HOMEODOMAIN-INTERACTING PROTEIN KINASE 2"/>
    <property type="match status" value="1"/>
</dbReference>
<protein>
    <recommendedName>
        <fullName evidence="9">Protein kinase domain-containing protein</fullName>
    </recommendedName>
</protein>
<dbReference type="PROSITE" id="PS00108">
    <property type="entry name" value="PROTEIN_KINASE_ST"/>
    <property type="match status" value="1"/>
</dbReference>
<dbReference type="PROSITE" id="PS00107">
    <property type="entry name" value="PROTEIN_KINASE_ATP"/>
    <property type="match status" value="1"/>
</dbReference>
<reference evidence="10" key="2">
    <citation type="submission" date="2025-09" db="UniProtKB">
        <authorList>
            <consortium name="Ensembl"/>
        </authorList>
    </citation>
    <scope>IDENTIFICATION</scope>
</reference>
<dbReference type="GO" id="GO:0005737">
    <property type="term" value="C:cytoplasm"/>
    <property type="evidence" value="ECO:0007669"/>
    <property type="project" value="TreeGrafter"/>
</dbReference>
<keyword evidence="8" id="KW-0732">Signal</keyword>
<keyword evidence="11" id="KW-1185">Reference proteome</keyword>
<dbReference type="GO" id="GO:0003713">
    <property type="term" value="F:transcription coactivator activity"/>
    <property type="evidence" value="ECO:0007669"/>
    <property type="project" value="TreeGrafter"/>
</dbReference>
<dbReference type="GO" id="GO:0004674">
    <property type="term" value="F:protein serine/threonine kinase activity"/>
    <property type="evidence" value="ECO:0007669"/>
    <property type="project" value="UniProtKB-KW"/>
</dbReference>